<evidence type="ECO:0000313" key="18">
    <source>
        <dbReference type="WormBase" id="SRAE_2000228600"/>
    </source>
</evidence>
<keyword evidence="11 14" id="KW-0472">Membrane</keyword>
<evidence type="ECO:0000256" key="3">
    <source>
        <dbReference type="ARBA" id="ARBA00018192"/>
    </source>
</evidence>
<evidence type="ECO:0000256" key="4">
    <source>
        <dbReference type="ARBA" id="ARBA00022448"/>
    </source>
</evidence>
<keyword evidence="8 14" id="KW-0249">Electron transport</keyword>
<dbReference type="Proteomes" id="UP000035682">
    <property type="component" value="Unplaced"/>
</dbReference>
<evidence type="ECO:0000313" key="15">
    <source>
        <dbReference type="EMBL" id="CEF67625.1"/>
    </source>
</evidence>
<dbReference type="InterPro" id="IPR009346">
    <property type="entry name" value="GRIM-19"/>
</dbReference>
<protein>
    <recommendedName>
        <fullName evidence="3 14">NADH dehydrogenase [ubiquinone] 1 alpha subcomplex subunit 13</fullName>
    </recommendedName>
</protein>
<evidence type="ECO:0000256" key="2">
    <source>
        <dbReference type="ARBA" id="ARBA00007312"/>
    </source>
</evidence>
<evidence type="ECO:0000256" key="5">
    <source>
        <dbReference type="ARBA" id="ARBA00022660"/>
    </source>
</evidence>
<comment type="function">
    <text evidence="12">Accessory subunit of the mitochondrial membrane respiratory chain NADH dehydrogenase (Complex I), that is believed not to be involved in catalysis. Complex I functions in the transfer of electrons from NADH to the respiratory chain. The immediate electron acceptor for the enzyme is believed to be ubiquinone. Involved in the interferon/all-trans-retinoic acid (IFN/RA) induced cell death. This apoptotic activity is inhibited by interaction with viral IRF1. Prevents the transactivation of STAT3 target genes. May play a role in CARD15-mediated innate mucosal responses and serve to regulate intestinal epithelial cell responses to microbes.</text>
</comment>
<evidence type="ECO:0000256" key="11">
    <source>
        <dbReference type="ARBA" id="ARBA00023136"/>
    </source>
</evidence>
<keyword evidence="10 14" id="KW-0496">Mitochondrion</keyword>
<proteinExistence type="inferred from homology"/>
<comment type="similarity">
    <text evidence="2 14">Belongs to the complex I NDUFA13 subunit family.</text>
</comment>
<dbReference type="PANTHER" id="PTHR12966">
    <property type="entry name" value="NADH DEHYDROGENASE UBIQUINONE 1 ALPHA SUBCOMPLEX SUBUNIT 13"/>
    <property type="match status" value="1"/>
</dbReference>
<dbReference type="WormBase" id="SRAE_2000228600">
    <property type="protein sequence ID" value="SRP06451"/>
    <property type="gene ID" value="WBGene00262496"/>
</dbReference>
<keyword evidence="9 14" id="KW-1133">Transmembrane helix</keyword>
<dbReference type="Pfam" id="PF06212">
    <property type="entry name" value="GRIM-19"/>
    <property type="match status" value="1"/>
</dbReference>
<evidence type="ECO:0000256" key="10">
    <source>
        <dbReference type="ARBA" id="ARBA00023128"/>
    </source>
</evidence>
<dbReference type="GeneID" id="36379990"/>
<accession>A0A090LJA4</accession>
<keyword evidence="16" id="KW-1185">Reference proteome</keyword>
<dbReference type="GO" id="GO:0005743">
    <property type="term" value="C:mitochondrial inner membrane"/>
    <property type="evidence" value="ECO:0007669"/>
    <property type="project" value="UniProtKB-SubCell"/>
</dbReference>
<reference evidence="15 16" key="1">
    <citation type="submission" date="2014-09" db="EMBL/GenBank/DDBJ databases">
        <authorList>
            <person name="Martin A.A."/>
        </authorList>
    </citation>
    <scope>NUCLEOTIDE SEQUENCE</scope>
    <source>
        <strain evidence="16">ED321</strain>
        <strain evidence="15">ED321 Heterogonic</strain>
    </source>
</reference>
<dbReference type="RefSeq" id="XP_024506825.1">
    <property type="nucleotide sequence ID" value="XM_024653338.1"/>
</dbReference>
<dbReference type="STRING" id="34506.A0A090LJA4"/>
<dbReference type="OMA" id="YGIREQH"/>
<sequence length="170" mass="20305">MVNNDFKQEMPPPGGYRNFNFARTFPKQLFRPYLVTGIVAACTAYGAYQTYMVRKHLVTEKFEDVDIQNALQPFLTAERDRDWLRFLKKNRDLENEIMKDVPGWKTGTWYGEPVYFTLGEKWWDPSLVEVYAHSSQSSLNTDHWWSHHSEYAAPKFYDKYLPKWVLNTFW</sequence>
<evidence type="ECO:0000256" key="9">
    <source>
        <dbReference type="ARBA" id="ARBA00022989"/>
    </source>
</evidence>
<evidence type="ECO:0000256" key="12">
    <source>
        <dbReference type="ARBA" id="ARBA00045908"/>
    </source>
</evidence>
<dbReference type="AlphaFoldDB" id="A0A090LJA4"/>
<comment type="function">
    <text evidence="14">Complex I functions in the transfer of electrons from NADH to the respiratory chain. Accessory subunit of the mitochondrial membrane respiratory chain NADH dehydrogenase (Complex I), that is believed not to be involved in catalysis.</text>
</comment>
<evidence type="ECO:0000256" key="14">
    <source>
        <dbReference type="RuleBase" id="RU368034"/>
    </source>
</evidence>
<feature type="transmembrane region" description="Helical" evidence="14">
    <location>
        <begin position="30"/>
        <end position="48"/>
    </location>
</feature>
<keyword evidence="6 14" id="KW-0812">Transmembrane</keyword>
<keyword evidence="4 14" id="KW-0813">Transport</keyword>
<evidence type="ECO:0000256" key="8">
    <source>
        <dbReference type="ARBA" id="ARBA00022982"/>
    </source>
</evidence>
<dbReference type="CTD" id="36379990"/>
<dbReference type="EMBL" id="LN609529">
    <property type="protein sequence ID" value="CEF67625.1"/>
    <property type="molecule type" value="Genomic_DNA"/>
</dbReference>
<evidence type="ECO:0000256" key="1">
    <source>
        <dbReference type="ARBA" id="ARBA00004298"/>
    </source>
</evidence>
<comment type="subcellular location">
    <subcellularLocation>
        <location evidence="1 14">Mitochondrion inner membrane</location>
        <topology evidence="1 14">Single-pass membrane protein</topology>
        <orientation evidence="1 14">Matrix side</orientation>
    </subcellularLocation>
</comment>
<dbReference type="WBParaSite" id="SRAE_2000228600.1">
    <property type="protein sequence ID" value="SRAE_2000228600.1"/>
    <property type="gene ID" value="WBGene00262496"/>
</dbReference>
<keyword evidence="5 14" id="KW-0679">Respiratory chain</keyword>
<evidence type="ECO:0000256" key="6">
    <source>
        <dbReference type="ARBA" id="ARBA00022692"/>
    </source>
</evidence>
<reference evidence="17" key="2">
    <citation type="submission" date="2020-12" db="UniProtKB">
        <authorList>
            <consortium name="WormBaseParasite"/>
        </authorList>
    </citation>
    <scope>IDENTIFICATION</scope>
</reference>
<keyword evidence="7 14" id="KW-0999">Mitochondrion inner membrane</keyword>
<dbReference type="PANTHER" id="PTHR12966:SF0">
    <property type="entry name" value="NADH DEHYDROGENASE [UBIQUINONE] 1 ALPHA SUBCOMPLEX SUBUNIT 13"/>
    <property type="match status" value="1"/>
</dbReference>
<name>A0A090LJA4_STRRB</name>
<organism evidence="15">
    <name type="scientific">Strongyloides ratti</name>
    <name type="common">Parasitic roundworm</name>
    <dbReference type="NCBI Taxonomy" id="34506"/>
    <lineage>
        <taxon>Eukaryota</taxon>
        <taxon>Metazoa</taxon>
        <taxon>Ecdysozoa</taxon>
        <taxon>Nematoda</taxon>
        <taxon>Chromadorea</taxon>
        <taxon>Rhabditida</taxon>
        <taxon>Tylenchina</taxon>
        <taxon>Panagrolaimomorpha</taxon>
        <taxon>Strongyloidoidea</taxon>
        <taxon>Strongyloididae</taxon>
        <taxon>Strongyloides</taxon>
    </lineage>
</organism>
<keyword evidence="15" id="KW-0830">Ubiquinone</keyword>
<dbReference type="OrthoDB" id="3308at2759"/>
<evidence type="ECO:0000313" key="16">
    <source>
        <dbReference type="Proteomes" id="UP000035682"/>
    </source>
</evidence>
<comment type="subunit">
    <text evidence="13">Complex I is composed of 45 different subunits. Interacts with CARD15, but not with CARD4. Interacts with STAT3, but not with STAT1, STAT2 and STAT5A. Interacts with OLFM4.</text>
</comment>
<evidence type="ECO:0000256" key="13">
    <source>
        <dbReference type="ARBA" id="ARBA00046797"/>
    </source>
</evidence>
<evidence type="ECO:0000313" key="17">
    <source>
        <dbReference type="WBParaSite" id="SRAE_2000228600.1"/>
    </source>
</evidence>
<dbReference type="GO" id="GO:0045271">
    <property type="term" value="C:respiratory chain complex I"/>
    <property type="evidence" value="ECO:0007669"/>
    <property type="project" value="UniProtKB-UniRule"/>
</dbReference>
<evidence type="ECO:0000256" key="7">
    <source>
        <dbReference type="ARBA" id="ARBA00022792"/>
    </source>
</evidence>
<gene>
    <name evidence="15 17 18" type="ORF">SRAE_2000228600</name>
</gene>